<evidence type="ECO:0000313" key="1">
    <source>
        <dbReference type="EMBL" id="XRP72522.1"/>
    </source>
</evidence>
<keyword evidence="2" id="KW-1185">Reference proteome</keyword>
<dbReference type="Proteomes" id="UP001196097">
    <property type="component" value="Chromosome"/>
</dbReference>
<name>A0ACD5IGB2_9PROT</name>
<accession>A0ACD5IGB2</accession>
<sequence>MSASQRNKGAAGERELFALLTEQLGVTVTRNLTQTRGGGADALDVPGWAIECKRCEALSLASWWNQAQRQADDLSRKPALFYRQSRKPWRAVLDLHHIAPEVFTAPGSLCDLALSDACTVIRESLP</sequence>
<dbReference type="EMBL" id="CP130946">
    <property type="protein sequence ID" value="XRP72522.1"/>
    <property type="molecule type" value="Genomic_DNA"/>
</dbReference>
<protein>
    <submittedName>
        <fullName evidence="1">Uncharacterized protein</fullName>
    </submittedName>
</protein>
<gene>
    <name evidence="1" type="ORF">HF292_012070</name>
</gene>
<proteinExistence type="predicted"/>
<evidence type="ECO:0000313" key="2">
    <source>
        <dbReference type="Proteomes" id="UP001196097"/>
    </source>
</evidence>
<reference evidence="1 2" key="1">
    <citation type="journal article" date="2021" name="ISME J.">
        <title>Genomic evolution of the class Acidithiobacillia: deep-branching Proteobacteria living in extreme acidic conditions.</title>
        <authorList>
            <person name="Moya-Beltran A."/>
            <person name="Beard S."/>
            <person name="Rojas-Villalobos C."/>
            <person name="Issotta F."/>
            <person name="Gallardo Y."/>
            <person name="Ulloa R."/>
            <person name="Giaveno A."/>
            <person name="Degli Esposti M."/>
            <person name="Johnson D.B."/>
            <person name="Quatrini R."/>
        </authorList>
    </citation>
    <scope>NUCLEOTIDE SEQUENCE [LARGE SCALE GENOMIC DNA]</scope>
    <source>
        <strain evidence="1 2">CF3</strain>
    </source>
</reference>
<organism evidence="1 2">
    <name type="scientific">Acidithiobacillus ferruginosus</name>
    <dbReference type="NCBI Taxonomy" id="3063951"/>
    <lineage>
        <taxon>Bacteria</taxon>
        <taxon>Pseudomonadati</taxon>
        <taxon>Pseudomonadota</taxon>
        <taxon>Acidithiobacillia</taxon>
        <taxon>Acidithiobacillales</taxon>
        <taxon>Acidithiobacillaceae</taxon>
        <taxon>Acidithiobacillus</taxon>
    </lineage>
</organism>